<protein>
    <submittedName>
        <fullName evidence="2">Uncharacterized protein</fullName>
    </submittedName>
</protein>
<keyword evidence="3" id="KW-1185">Reference proteome</keyword>
<organism evidence="2 3">
    <name type="scientific">Drosophila gunungcola</name>
    <name type="common">fruit fly</name>
    <dbReference type="NCBI Taxonomy" id="103775"/>
    <lineage>
        <taxon>Eukaryota</taxon>
        <taxon>Metazoa</taxon>
        <taxon>Ecdysozoa</taxon>
        <taxon>Arthropoda</taxon>
        <taxon>Hexapoda</taxon>
        <taxon>Insecta</taxon>
        <taxon>Pterygota</taxon>
        <taxon>Neoptera</taxon>
        <taxon>Endopterygota</taxon>
        <taxon>Diptera</taxon>
        <taxon>Brachycera</taxon>
        <taxon>Muscomorpha</taxon>
        <taxon>Ephydroidea</taxon>
        <taxon>Drosophilidae</taxon>
        <taxon>Drosophila</taxon>
        <taxon>Sophophora</taxon>
    </lineage>
</organism>
<evidence type="ECO:0000313" key="2">
    <source>
        <dbReference type="EMBL" id="KAI8040776.1"/>
    </source>
</evidence>
<comment type="caution">
    <text evidence="2">The sequence shown here is derived from an EMBL/GenBank/DDBJ whole genome shotgun (WGS) entry which is preliminary data.</text>
</comment>
<dbReference type="EMBL" id="JAMKOV010000004">
    <property type="protein sequence ID" value="KAI8040776.1"/>
    <property type="molecule type" value="Genomic_DNA"/>
</dbReference>
<dbReference type="AlphaFoldDB" id="A0A9Q0BQS4"/>
<proteinExistence type="predicted"/>
<reference evidence="2" key="1">
    <citation type="journal article" date="2023" name="Genome Biol. Evol.">
        <title>Long-read-based Genome Assembly of Drosophila gunungcola Reveals Fewer Chemosensory Genes in Flower-breeding Species.</title>
        <authorList>
            <person name="Negi A."/>
            <person name="Liao B.Y."/>
            <person name="Yeh S.D."/>
        </authorList>
    </citation>
    <scope>NUCLEOTIDE SEQUENCE</scope>
    <source>
        <strain evidence="2">Sukarami</strain>
    </source>
</reference>
<evidence type="ECO:0000256" key="1">
    <source>
        <dbReference type="SAM" id="MobiDB-lite"/>
    </source>
</evidence>
<sequence>ERQLPETGDKRNPAAIQTQSQSQSESESESHPIASSSSLVSR</sequence>
<feature type="compositionally biased region" description="Basic and acidic residues" evidence="1">
    <location>
        <begin position="1"/>
        <end position="12"/>
    </location>
</feature>
<dbReference type="Proteomes" id="UP001059596">
    <property type="component" value="Unassembled WGS sequence"/>
</dbReference>
<evidence type="ECO:0000313" key="3">
    <source>
        <dbReference type="Proteomes" id="UP001059596"/>
    </source>
</evidence>
<feature type="compositionally biased region" description="Low complexity" evidence="1">
    <location>
        <begin position="19"/>
        <end position="42"/>
    </location>
</feature>
<feature type="non-terminal residue" evidence="2">
    <location>
        <position position="1"/>
    </location>
</feature>
<name>A0A9Q0BQS4_9MUSC</name>
<accession>A0A9Q0BQS4</accession>
<gene>
    <name evidence="2" type="ORF">M5D96_006719</name>
</gene>
<feature type="region of interest" description="Disordered" evidence="1">
    <location>
        <begin position="1"/>
        <end position="42"/>
    </location>
</feature>